<dbReference type="FunFam" id="3.20.20.100:FF:000015">
    <property type="entry name" value="Oxidoreductase, aldo/keto reductase family"/>
    <property type="match status" value="1"/>
</dbReference>
<evidence type="ECO:0000313" key="9">
    <source>
        <dbReference type="Proteomes" id="UP000247117"/>
    </source>
</evidence>
<accession>A0AB37C8D5</accession>
<sequence>MTNNLNNTITLNNGIEMPRVGLGVFRVDNSSELVNAVKVAIKNGYRSIDGAAIYGNEEAMGEGIREGIKESGISREDLFITSKVWNADLGYESTIAAYEASLKRLGVDYLDLYLIHWPVEGKYKEAWRALEYLYKEGHVKAIGVSNFQIHHLQDLLKDAEIKPVINQIELHPYLSQEKVREFCKENDIQVEAWSPLMAGNGLLENDVLKEIAKKYNKTTAQVVLRWGLQSQVITIPKSTNEGRLIENIDIFDFNLSKDDMDRIDSLNKDLRVGPDPDNFDF</sequence>
<keyword evidence="2" id="KW-0521">NADP</keyword>
<evidence type="ECO:0000256" key="4">
    <source>
        <dbReference type="PIRSR" id="PIRSR000097-1"/>
    </source>
</evidence>
<dbReference type="SUPFAM" id="SSF51430">
    <property type="entry name" value="NAD(P)-linked oxidoreductase"/>
    <property type="match status" value="1"/>
</dbReference>
<dbReference type="CDD" id="cd19157">
    <property type="entry name" value="AKR_AKR5G1-3"/>
    <property type="match status" value="1"/>
</dbReference>
<organism evidence="8 9">
    <name type="scientific">Clostridium perfringens</name>
    <dbReference type="NCBI Taxonomy" id="1502"/>
    <lineage>
        <taxon>Bacteria</taxon>
        <taxon>Bacillati</taxon>
        <taxon>Bacillota</taxon>
        <taxon>Clostridia</taxon>
        <taxon>Eubacteriales</taxon>
        <taxon>Clostridiaceae</taxon>
        <taxon>Clostridium</taxon>
    </lineage>
</organism>
<comment type="similarity">
    <text evidence="1">Belongs to the aldo/keto reductase family.</text>
</comment>
<dbReference type="Gene3D" id="3.20.20.100">
    <property type="entry name" value="NADP-dependent oxidoreductase domain"/>
    <property type="match status" value="1"/>
</dbReference>
<dbReference type="InterPro" id="IPR018170">
    <property type="entry name" value="Aldo/ket_reductase_CS"/>
</dbReference>
<evidence type="ECO:0000313" key="8">
    <source>
        <dbReference type="EMBL" id="PWX41938.1"/>
    </source>
</evidence>
<evidence type="ECO:0000256" key="6">
    <source>
        <dbReference type="PIRSR" id="PIRSR000097-3"/>
    </source>
</evidence>
<gene>
    <name evidence="8" type="ORF">CYK91_02090</name>
</gene>
<feature type="active site" description="Proton donor" evidence="4">
    <location>
        <position position="54"/>
    </location>
</feature>
<reference evidence="8 9" key="1">
    <citation type="journal article" date="2018" name="BMC Genomics">
        <title>Whole genome analysis reveals the diversity and evolutionary relationships between necrotic enteritis-causing strains of Clostridium perfringens.</title>
        <authorList>
            <person name="Lacey J.A."/>
            <person name="Allnutt T.R."/>
            <person name="Vezina B."/>
            <person name="Van T.T.H."/>
            <person name="Stent T."/>
            <person name="Han X."/>
            <person name="Rood J.I."/>
            <person name="Wade B."/>
            <person name="Keyburn A.L."/>
            <person name="Seeman T."/>
            <person name="Chen H."/>
            <person name="Haring V."/>
            <person name="Johanesen P.A."/>
            <person name="Lyras D."/>
            <person name="Moore R.J."/>
        </authorList>
    </citation>
    <scope>NUCLEOTIDE SEQUENCE [LARGE SCALE GENOMIC DNA]</scope>
    <source>
        <strain evidence="8 9">EUR-NE15</strain>
    </source>
</reference>
<feature type="site" description="Lowers pKa of active site Tyr" evidence="6">
    <location>
        <position position="83"/>
    </location>
</feature>
<dbReference type="EMBL" id="PJTB01000001">
    <property type="protein sequence ID" value="PWX41938.1"/>
    <property type="molecule type" value="Genomic_DNA"/>
</dbReference>
<evidence type="ECO:0000256" key="3">
    <source>
        <dbReference type="ARBA" id="ARBA00023002"/>
    </source>
</evidence>
<evidence type="ECO:0000256" key="1">
    <source>
        <dbReference type="ARBA" id="ARBA00007905"/>
    </source>
</evidence>
<keyword evidence="3" id="KW-0560">Oxidoreductase</keyword>
<dbReference type="InterPro" id="IPR020471">
    <property type="entry name" value="AKR"/>
</dbReference>
<dbReference type="Proteomes" id="UP000247117">
    <property type="component" value="Unassembled WGS sequence"/>
</dbReference>
<dbReference type="InterPro" id="IPR044500">
    <property type="entry name" value="AKR5G"/>
</dbReference>
<dbReference type="GO" id="GO:0016616">
    <property type="term" value="F:oxidoreductase activity, acting on the CH-OH group of donors, NAD or NADP as acceptor"/>
    <property type="evidence" value="ECO:0007669"/>
    <property type="project" value="UniProtKB-ARBA"/>
</dbReference>
<dbReference type="PANTHER" id="PTHR43827:SF3">
    <property type="entry name" value="NADP-DEPENDENT OXIDOREDUCTASE DOMAIN-CONTAINING PROTEIN"/>
    <property type="match status" value="1"/>
</dbReference>
<dbReference type="RefSeq" id="WP_049040160.1">
    <property type="nucleotide sequence ID" value="NZ_CATNWO010000001.1"/>
</dbReference>
<dbReference type="InterPro" id="IPR023210">
    <property type="entry name" value="NADP_OxRdtase_dom"/>
</dbReference>
<evidence type="ECO:0000256" key="2">
    <source>
        <dbReference type="ARBA" id="ARBA00022857"/>
    </source>
</evidence>
<comment type="caution">
    <text evidence="8">The sequence shown here is derived from an EMBL/GenBank/DDBJ whole genome shotgun (WGS) entry which is preliminary data.</text>
</comment>
<name>A0AB37C8D5_CLOPF</name>
<feature type="binding site" evidence="5">
    <location>
        <position position="116"/>
    </location>
    <ligand>
        <name>substrate</name>
    </ligand>
</feature>
<protein>
    <submittedName>
        <fullName evidence="8">Aldo/keto reductase</fullName>
    </submittedName>
</protein>
<evidence type="ECO:0000259" key="7">
    <source>
        <dbReference type="Pfam" id="PF00248"/>
    </source>
</evidence>
<evidence type="ECO:0000256" key="5">
    <source>
        <dbReference type="PIRSR" id="PIRSR000097-2"/>
    </source>
</evidence>
<dbReference type="AlphaFoldDB" id="A0AB37C8D5"/>
<dbReference type="InterPro" id="IPR036812">
    <property type="entry name" value="NAD(P)_OxRdtase_dom_sf"/>
</dbReference>
<dbReference type="Pfam" id="PF00248">
    <property type="entry name" value="Aldo_ket_red"/>
    <property type="match status" value="1"/>
</dbReference>
<dbReference type="PIRSF" id="PIRSF000097">
    <property type="entry name" value="AKR"/>
    <property type="match status" value="1"/>
</dbReference>
<dbReference type="PROSITE" id="PS00062">
    <property type="entry name" value="ALDOKETO_REDUCTASE_2"/>
    <property type="match status" value="1"/>
</dbReference>
<proteinExistence type="inferred from homology"/>
<dbReference type="PROSITE" id="PS00063">
    <property type="entry name" value="ALDOKETO_REDUCTASE_3"/>
    <property type="match status" value="1"/>
</dbReference>
<dbReference type="PROSITE" id="PS00798">
    <property type="entry name" value="ALDOKETO_REDUCTASE_1"/>
    <property type="match status" value="1"/>
</dbReference>
<feature type="domain" description="NADP-dependent oxidoreductase" evidence="7">
    <location>
        <begin position="22"/>
        <end position="267"/>
    </location>
</feature>
<dbReference type="PRINTS" id="PR00069">
    <property type="entry name" value="ALDKETRDTASE"/>
</dbReference>
<dbReference type="PANTHER" id="PTHR43827">
    <property type="entry name" value="2,5-DIKETO-D-GLUCONIC ACID REDUCTASE"/>
    <property type="match status" value="1"/>
</dbReference>